<evidence type="ECO:0000256" key="3">
    <source>
        <dbReference type="ARBA" id="ARBA00023242"/>
    </source>
</evidence>
<feature type="compositionally biased region" description="Acidic residues" evidence="5">
    <location>
        <begin position="490"/>
        <end position="501"/>
    </location>
</feature>
<feature type="region of interest" description="Disordered" evidence="5">
    <location>
        <begin position="124"/>
        <end position="174"/>
    </location>
</feature>
<dbReference type="InterPro" id="IPR009057">
    <property type="entry name" value="Homeodomain-like_sf"/>
</dbReference>
<dbReference type="GO" id="GO:0003677">
    <property type="term" value="F:DNA binding"/>
    <property type="evidence" value="ECO:0007669"/>
    <property type="project" value="UniProtKB-UniRule"/>
</dbReference>
<proteinExistence type="predicted"/>
<feature type="compositionally biased region" description="Low complexity" evidence="5">
    <location>
        <begin position="527"/>
        <end position="541"/>
    </location>
</feature>
<accession>A0AAD7V7K3</accession>
<keyword evidence="1 4" id="KW-0238">DNA-binding</keyword>
<keyword evidence="2 4" id="KW-0371">Homeobox</keyword>
<feature type="region of interest" description="Disordered" evidence="5">
    <location>
        <begin position="463"/>
        <end position="554"/>
    </location>
</feature>
<feature type="DNA-binding region" description="Homeobox" evidence="4">
    <location>
        <begin position="546"/>
        <end position="607"/>
    </location>
</feature>
<dbReference type="Pfam" id="PF05920">
    <property type="entry name" value="Homeobox_KN"/>
    <property type="match status" value="1"/>
</dbReference>
<dbReference type="AlphaFoldDB" id="A0AAD7V7K3"/>
<evidence type="ECO:0000259" key="6">
    <source>
        <dbReference type="PROSITE" id="PS50071"/>
    </source>
</evidence>
<dbReference type="GeneID" id="83212162"/>
<reference evidence="7 8" key="1">
    <citation type="submission" date="2023-03" db="EMBL/GenBank/DDBJ databases">
        <title>Genome sequence of Lichtheimia ornata CBS 291.66.</title>
        <authorList>
            <person name="Mohabir J.T."/>
            <person name="Shea T.P."/>
            <person name="Kurbessoian T."/>
            <person name="Berby B."/>
            <person name="Fontaine J."/>
            <person name="Livny J."/>
            <person name="Gnirke A."/>
            <person name="Stajich J.E."/>
            <person name="Cuomo C.A."/>
        </authorList>
    </citation>
    <scope>NUCLEOTIDE SEQUENCE [LARGE SCALE GENOMIC DNA]</scope>
    <source>
        <strain evidence="7">CBS 291.66</strain>
    </source>
</reference>
<dbReference type="Proteomes" id="UP001234581">
    <property type="component" value="Unassembled WGS sequence"/>
</dbReference>
<dbReference type="SMART" id="SM00389">
    <property type="entry name" value="HOX"/>
    <property type="match status" value="1"/>
</dbReference>
<protein>
    <recommendedName>
        <fullName evidence="6">Homeobox domain-containing protein</fullName>
    </recommendedName>
</protein>
<evidence type="ECO:0000256" key="4">
    <source>
        <dbReference type="PROSITE-ProRule" id="PRU00108"/>
    </source>
</evidence>
<keyword evidence="8" id="KW-1185">Reference proteome</keyword>
<feature type="compositionally biased region" description="Polar residues" evidence="5">
    <location>
        <begin position="128"/>
        <end position="144"/>
    </location>
</feature>
<dbReference type="SUPFAM" id="SSF46689">
    <property type="entry name" value="Homeodomain-like"/>
    <property type="match status" value="1"/>
</dbReference>
<comment type="subcellular location">
    <subcellularLocation>
        <location evidence="4">Nucleus</location>
    </subcellularLocation>
</comment>
<sequence length="661" mass="73579">MSAATGDQPQHPHHLQQSSLSDMQRFLQYHDQQSSLLGIQRFNPSSVLSSGTWNETMVTMFSPPHQSYDLMGSRKAFCFSQDDDPMLGYPRVAPAATAATTVVENSHDEKQHATWTTVTPTKMHANTGMESPSASIASSHTMWSSPGPEDEQYNTTQQPTTPGDSYQDSVYPSPFSPPSTGIIPVTSTILDMDADQELFSLPANISSTTDCDNNLAMLFAHDSTTSPADSTQLSASSLTINGGDDTLMADSNTDCCFSEDEDEDAYDDVFAPWPATLPHTPTAAEDELLVDEQQQADDDDMNTAEFADNSSIDEEEYEEEEEEDGEIYESHPLNQLLLDLQGQVAKHTKMNESQWTGINERAIDVLTHDDGEFPPIRQCIYDCLHTLASRVIDRPIANPRRCRRQSASSAQQHNKPRRQRQASAPVSTSVLQKEYSTEPPIQAPKGDLDVASSTTIDTTLAYDNTSLEDDEGSASIPTTTTTLGKRSDEWIPEDDDDDDDDLSCRDTSSEYGEGHAPQSRRRRRRTSSSSSFSSSSSSSSSQHGIPKKTRKNYSRETTNVLMNWYLQHGGKTPEPNHKAMLAEQANKTLVQVSTWFQNARRRHQGKLDQYQRLKKAYPNKVYDYASFLAFTEAKQGKKRDRETADIETDDDEALPLCKRIK</sequence>
<name>A0AAD7V7K3_9FUNG</name>
<dbReference type="EMBL" id="JARTCD010000018">
    <property type="protein sequence ID" value="KAJ8659387.1"/>
    <property type="molecule type" value="Genomic_DNA"/>
</dbReference>
<keyword evidence="3 4" id="KW-0539">Nucleus</keyword>
<dbReference type="CDD" id="cd00086">
    <property type="entry name" value="homeodomain"/>
    <property type="match status" value="1"/>
</dbReference>
<dbReference type="Gene3D" id="1.10.10.60">
    <property type="entry name" value="Homeodomain-like"/>
    <property type="match status" value="1"/>
</dbReference>
<gene>
    <name evidence="7" type="ORF">O0I10_004749</name>
</gene>
<comment type="caution">
    <text evidence="7">The sequence shown here is derived from an EMBL/GenBank/DDBJ whole genome shotgun (WGS) entry which is preliminary data.</text>
</comment>
<dbReference type="RefSeq" id="XP_058344300.1">
    <property type="nucleotide sequence ID" value="XM_058484801.1"/>
</dbReference>
<dbReference type="GO" id="GO:0006355">
    <property type="term" value="P:regulation of DNA-templated transcription"/>
    <property type="evidence" value="ECO:0007669"/>
    <property type="project" value="InterPro"/>
</dbReference>
<evidence type="ECO:0000256" key="5">
    <source>
        <dbReference type="SAM" id="MobiDB-lite"/>
    </source>
</evidence>
<dbReference type="InterPro" id="IPR001356">
    <property type="entry name" value="HD"/>
</dbReference>
<feature type="compositionally biased region" description="Polar residues" evidence="5">
    <location>
        <begin position="153"/>
        <end position="170"/>
    </location>
</feature>
<evidence type="ECO:0000256" key="2">
    <source>
        <dbReference type="ARBA" id="ARBA00023155"/>
    </source>
</evidence>
<feature type="compositionally biased region" description="Polar residues" evidence="5">
    <location>
        <begin position="421"/>
        <end position="431"/>
    </location>
</feature>
<dbReference type="GO" id="GO:0005634">
    <property type="term" value="C:nucleus"/>
    <property type="evidence" value="ECO:0007669"/>
    <property type="project" value="UniProtKB-SubCell"/>
</dbReference>
<feature type="domain" description="Homeobox" evidence="6">
    <location>
        <begin position="544"/>
        <end position="606"/>
    </location>
</feature>
<organism evidence="7 8">
    <name type="scientific">Lichtheimia ornata</name>
    <dbReference type="NCBI Taxonomy" id="688661"/>
    <lineage>
        <taxon>Eukaryota</taxon>
        <taxon>Fungi</taxon>
        <taxon>Fungi incertae sedis</taxon>
        <taxon>Mucoromycota</taxon>
        <taxon>Mucoromycotina</taxon>
        <taxon>Mucoromycetes</taxon>
        <taxon>Mucorales</taxon>
        <taxon>Lichtheimiaceae</taxon>
        <taxon>Lichtheimia</taxon>
    </lineage>
</organism>
<dbReference type="InterPro" id="IPR008422">
    <property type="entry name" value="KN_HD"/>
</dbReference>
<evidence type="ECO:0000313" key="8">
    <source>
        <dbReference type="Proteomes" id="UP001234581"/>
    </source>
</evidence>
<feature type="region of interest" description="Disordered" evidence="5">
    <location>
        <begin position="398"/>
        <end position="450"/>
    </location>
</feature>
<feature type="compositionally biased region" description="Acidic residues" evidence="5">
    <location>
        <begin position="311"/>
        <end position="327"/>
    </location>
</feature>
<dbReference type="PROSITE" id="PS50071">
    <property type="entry name" value="HOMEOBOX_2"/>
    <property type="match status" value="1"/>
</dbReference>
<evidence type="ECO:0000313" key="7">
    <source>
        <dbReference type="EMBL" id="KAJ8659387.1"/>
    </source>
</evidence>
<feature type="compositionally biased region" description="Polar residues" evidence="5">
    <location>
        <begin position="475"/>
        <end position="484"/>
    </location>
</feature>
<feature type="region of interest" description="Disordered" evidence="5">
    <location>
        <begin position="296"/>
        <end position="328"/>
    </location>
</feature>
<evidence type="ECO:0000256" key="1">
    <source>
        <dbReference type="ARBA" id="ARBA00023125"/>
    </source>
</evidence>